<protein>
    <recommendedName>
        <fullName evidence="4">alpha-amylase</fullName>
        <ecNumber evidence="4">3.2.1.1</ecNumber>
    </recommendedName>
</protein>
<sequence>MFGQLPTMGLALLALAKITSAASADEWTGKAIYQVMTDRFAVTDGSDPDCDLFKYCGGTWQGIINKLDYIQGMGFSAIQISPVVQNFENDTDYGEAFHGYWPINNYAVNANFGSADDLKALSKALHDRDMYLMVDVVINDMATPINGPMTTKTIIDYSQFVPFNDAKYFHPYCNITNYENTTNAQECWLGADIVALPDLDTESDEVADLTHTWIKELIANYSIDGLRIDAAKHVPDAFLASFVQNAEVFTFGEIYSGVLDDVCRYQEFMDGLPNYLTYFPLIQAFTAGNMKGLAKMVGDVASDCQDIFYMGSFAENHDLPRFASLNNDLALAKNAIAFTILADGIPTMYQGQEQHATGNYSPNNRAPLWGYGYDAEAPLYNITATFNKIRSHAISIDSRYTTNTTQELYLDDSTYATRKGPEGNQVVAVYSNQGTAGGEYELVIPGAFAVGTEVTELVNCTTATANEAGNITALMAGGQPRVFYPTFNLNGSGLCGTSETATTTNSSGTTTDTSPSATSTKKSMGEHVHIQVPIVVSYVLFASALLLL</sequence>
<gene>
    <name evidence="15" type="ORF">PVAG01_00394</name>
</gene>
<evidence type="ECO:0000256" key="8">
    <source>
        <dbReference type="ARBA" id="ARBA00023157"/>
    </source>
</evidence>
<dbReference type="InterPro" id="IPR013780">
    <property type="entry name" value="Glyco_hydro_b"/>
</dbReference>
<dbReference type="InterPro" id="IPR017853">
    <property type="entry name" value="GH"/>
</dbReference>
<keyword evidence="8" id="KW-1015">Disulfide bond</keyword>
<evidence type="ECO:0000256" key="1">
    <source>
        <dbReference type="ARBA" id="ARBA00000548"/>
    </source>
</evidence>
<dbReference type="Proteomes" id="UP001629113">
    <property type="component" value="Unassembled WGS sequence"/>
</dbReference>
<dbReference type="InterPro" id="IPR013777">
    <property type="entry name" value="A-amylase-like"/>
</dbReference>
<dbReference type="SUPFAM" id="SSF51445">
    <property type="entry name" value="(Trans)glycosidases"/>
    <property type="match status" value="1"/>
</dbReference>
<name>A0ABR4PU57_9HELO</name>
<evidence type="ECO:0000256" key="7">
    <source>
        <dbReference type="ARBA" id="ARBA00022837"/>
    </source>
</evidence>
<evidence type="ECO:0000256" key="12">
    <source>
        <dbReference type="SAM" id="MobiDB-lite"/>
    </source>
</evidence>
<keyword evidence="13" id="KW-0732">Signal</keyword>
<dbReference type="CDD" id="cd11319">
    <property type="entry name" value="AmyAc_euk_AmyA"/>
    <property type="match status" value="1"/>
</dbReference>
<evidence type="ECO:0000256" key="9">
    <source>
        <dbReference type="ARBA" id="ARBA00023180"/>
    </source>
</evidence>
<keyword evidence="6" id="KW-0378">Hydrolase</keyword>
<keyword evidence="10" id="KW-0119">Carbohydrate metabolism</keyword>
<comment type="catalytic activity">
    <reaction evidence="1">
        <text>Endohydrolysis of (1-&gt;4)-alpha-D-glucosidic linkages in polysaccharides containing three or more (1-&gt;4)-alpha-linked D-glucose units.</text>
        <dbReference type="EC" id="3.2.1.1"/>
    </reaction>
</comment>
<organism evidence="15 16">
    <name type="scientific">Phlyctema vagabunda</name>
    <dbReference type="NCBI Taxonomy" id="108571"/>
    <lineage>
        <taxon>Eukaryota</taxon>
        <taxon>Fungi</taxon>
        <taxon>Dikarya</taxon>
        <taxon>Ascomycota</taxon>
        <taxon>Pezizomycotina</taxon>
        <taxon>Leotiomycetes</taxon>
        <taxon>Helotiales</taxon>
        <taxon>Dermateaceae</taxon>
        <taxon>Phlyctema</taxon>
    </lineage>
</organism>
<keyword evidence="7" id="KW-0106">Calcium</keyword>
<dbReference type="Pfam" id="PF00128">
    <property type="entry name" value="Alpha-amylase"/>
    <property type="match status" value="1"/>
</dbReference>
<dbReference type="PIRSF" id="PIRSF001024">
    <property type="entry name" value="Alph-amyl_fung"/>
    <property type="match status" value="1"/>
</dbReference>
<dbReference type="InterPro" id="IPR015340">
    <property type="entry name" value="A_amylase_C_dom"/>
</dbReference>
<reference evidence="15 16" key="1">
    <citation type="submission" date="2024-06" db="EMBL/GenBank/DDBJ databases">
        <title>Complete genome of Phlyctema vagabunda strain 19-DSS-EL-015.</title>
        <authorList>
            <person name="Fiorenzani C."/>
        </authorList>
    </citation>
    <scope>NUCLEOTIDE SEQUENCE [LARGE SCALE GENOMIC DNA]</scope>
    <source>
        <strain evidence="15 16">19-DSS-EL-015</strain>
    </source>
</reference>
<evidence type="ECO:0000256" key="5">
    <source>
        <dbReference type="ARBA" id="ARBA00022723"/>
    </source>
</evidence>
<feature type="compositionally biased region" description="Low complexity" evidence="12">
    <location>
        <begin position="499"/>
        <end position="522"/>
    </location>
</feature>
<keyword evidence="5" id="KW-0479">Metal-binding</keyword>
<dbReference type="SUPFAM" id="SSF51011">
    <property type="entry name" value="Glycosyl hydrolase domain"/>
    <property type="match status" value="1"/>
</dbReference>
<dbReference type="Gene3D" id="3.20.20.80">
    <property type="entry name" value="Glycosidases"/>
    <property type="match status" value="1"/>
</dbReference>
<keyword evidence="11" id="KW-0326">Glycosidase</keyword>
<keyword evidence="9" id="KW-0325">Glycoprotein</keyword>
<dbReference type="PANTHER" id="PTHR10357">
    <property type="entry name" value="ALPHA-AMYLASE FAMILY MEMBER"/>
    <property type="match status" value="1"/>
</dbReference>
<dbReference type="PANTHER" id="PTHR10357:SF208">
    <property type="entry name" value="ALPHA-AMYLASE"/>
    <property type="match status" value="1"/>
</dbReference>
<feature type="signal peptide" evidence="13">
    <location>
        <begin position="1"/>
        <end position="24"/>
    </location>
</feature>
<evidence type="ECO:0000256" key="4">
    <source>
        <dbReference type="ARBA" id="ARBA00012595"/>
    </source>
</evidence>
<dbReference type="InterPro" id="IPR006047">
    <property type="entry name" value="GH13_cat_dom"/>
</dbReference>
<comment type="caution">
    <text evidence="15">The sequence shown here is derived from an EMBL/GenBank/DDBJ whole genome shotgun (WGS) entry which is preliminary data.</text>
</comment>
<dbReference type="EC" id="3.2.1.1" evidence="4"/>
<evidence type="ECO:0000259" key="14">
    <source>
        <dbReference type="SMART" id="SM00642"/>
    </source>
</evidence>
<dbReference type="SMART" id="SM00642">
    <property type="entry name" value="Aamy"/>
    <property type="match status" value="1"/>
</dbReference>
<feature type="chain" id="PRO_5045641425" description="alpha-amylase" evidence="13">
    <location>
        <begin position="25"/>
        <end position="548"/>
    </location>
</feature>
<evidence type="ECO:0000256" key="13">
    <source>
        <dbReference type="SAM" id="SignalP"/>
    </source>
</evidence>
<evidence type="ECO:0000256" key="11">
    <source>
        <dbReference type="ARBA" id="ARBA00023295"/>
    </source>
</evidence>
<comment type="cofactor">
    <cofactor evidence="2">
        <name>Ca(2+)</name>
        <dbReference type="ChEBI" id="CHEBI:29108"/>
    </cofactor>
</comment>
<dbReference type="Pfam" id="PF09260">
    <property type="entry name" value="A_amylase_dom_C"/>
    <property type="match status" value="1"/>
</dbReference>
<evidence type="ECO:0000256" key="10">
    <source>
        <dbReference type="ARBA" id="ARBA00023277"/>
    </source>
</evidence>
<evidence type="ECO:0000313" key="15">
    <source>
        <dbReference type="EMBL" id="KAL3426885.1"/>
    </source>
</evidence>
<feature type="region of interest" description="Disordered" evidence="12">
    <location>
        <begin position="499"/>
        <end position="523"/>
    </location>
</feature>
<evidence type="ECO:0000256" key="3">
    <source>
        <dbReference type="ARBA" id="ARBA00008061"/>
    </source>
</evidence>
<dbReference type="Gene3D" id="2.60.40.1180">
    <property type="entry name" value="Golgi alpha-mannosidase II"/>
    <property type="match status" value="1"/>
</dbReference>
<comment type="similarity">
    <text evidence="3">Belongs to the glycosyl hydrolase 13 family.</text>
</comment>
<dbReference type="EMBL" id="JBFCZG010000001">
    <property type="protein sequence ID" value="KAL3426885.1"/>
    <property type="molecule type" value="Genomic_DNA"/>
</dbReference>
<proteinExistence type="inferred from homology"/>
<accession>A0ABR4PU57</accession>
<evidence type="ECO:0000256" key="6">
    <source>
        <dbReference type="ARBA" id="ARBA00022801"/>
    </source>
</evidence>
<evidence type="ECO:0000313" key="16">
    <source>
        <dbReference type="Proteomes" id="UP001629113"/>
    </source>
</evidence>
<evidence type="ECO:0000256" key="2">
    <source>
        <dbReference type="ARBA" id="ARBA00001913"/>
    </source>
</evidence>
<feature type="domain" description="Glycosyl hydrolase family 13 catalytic" evidence="14">
    <location>
        <begin position="34"/>
        <end position="390"/>
    </location>
</feature>
<keyword evidence="16" id="KW-1185">Reference proteome</keyword>